<dbReference type="RefSeq" id="WP_168095109.1">
    <property type="nucleotide sequence ID" value="NZ_JAATER010000355.1"/>
</dbReference>
<dbReference type="AlphaFoldDB" id="A0A9X2LH58"/>
<feature type="transmembrane region" description="Helical" evidence="5">
    <location>
        <begin position="153"/>
        <end position="175"/>
    </location>
</feature>
<dbReference type="SUPFAM" id="SSF103473">
    <property type="entry name" value="MFS general substrate transporter"/>
    <property type="match status" value="1"/>
</dbReference>
<protein>
    <submittedName>
        <fullName evidence="7">MFS transporter</fullName>
    </submittedName>
</protein>
<feature type="transmembrane region" description="Helical" evidence="5">
    <location>
        <begin position="29"/>
        <end position="52"/>
    </location>
</feature>
<evidence type="ECO:0000256" key="4">
    <source>
        <dbReference type="ARBA" id="ARBA00023136"/>
    </source>
</evidence>
<comment type="subcellular location">
    <subcellularLocation>
        <location evidence="1">Cell membrane</location>
        <topology evidence="1">Multi-pass membrane protein</topology>
    </subcellularLocation>
</comment>
<organism evidence="7 8">
    <name type="scientific">Streptomyces telluris</name>
    <dbReference type="NCBI Taxonomy" id="2720021"/>
    <lineage>
        <taxon>Bacteria</taxon>
        <taxon>Bacillati</taxon>
        <taxon>Actinomycetota</taxon>
        <taxon>Actinomycetes</taxon>
        <taxon>Kitasatosporales</taxon>
        <taxon>Streptomycetaceae</taxon>
        <taxon>Streptomyces</taxon>
    </lineage>
</organism>
<dbReference type="Gene3D" id="1.20.1720.10">
    <property type="entry name" value="Multidrug resistance protein D"/>
    <property type="match status" value="1"/>
</dbReference>
<keyword evidence="2 5" id="KW-0812">Transmembrane</keyword>
<feature type="transmembrane region" description="Helical" evidence="5">
    <location>
        <begin position="348"/>
        <end position="367"/>
    </location>
</feature>
<name>A0A9X2LH58_9ACTN</name>
<dbReference type="InterPro" id="IPR020846">
    <property type="entry name" value="MFS_dom"/>
</dbReference>
<accession>A0A9X2LH58</accession>
<evidence type="ECO:0000259" key="6">
    <source>
        <dbReference type="PROSITE" id="PS50850"/>
    </source>
</evidence>
<feature type="transmembrane region" description="Helical" evidence="5">
    <location>
        <begin position="64"/>
        <end position="87"/>
    </location>
</feature>
<dbReference type="Gene3D" id="1.20.1250.20">
    <property type="entry name" value="MFS general substrate transporter like domains"/>
    <property type="match status" value="1"/>
</dbReference>
<evidence type="ECO:0000256" key="2">
    <source>
        <dbReference type="ARBA" id="ARBA00022692"/>
    </source>
</evidence>
<feature type="transmembrane region" description="Helical" evidence="5">
    <location>
        <begin position="120"/>
        <end position="141"/>
    </location>
</feature>
<dbReference type="Pfam" id="PF07690">
    <property type="entry name" value="MFS_1"/>
    <property type="match status" value="1"/>
</dbReference>
<keyword evidence="4 5" id="KW-0472">Membrane</keyword>
<feature type="transmembrane region" description="Helical" evidence="5">
    <location>
        <begin position="181"/>
        <end position="200"/>
    </location>
</feature>
<comment type="caution">
    <text evidence="7">The sequence shown here is derived from an EMBL/GenBank/DDBJ whole genome shotgun (WGS) entry which is preliminary data.</text>
</comment>
<feature type="transmembrane region" description="Helical" evidence="5">
    <location>
        <begin position="243"/>
        <end position="264"/>
    </location>
</feature>
<dbReference type="EMBL" id="JANIID010000010">
    <property type="protein sequence ID" value="MCQ8770951.1"/>
    <property type="molecule type" value="Genomic_DNA"/>
</dbReference>
<dbReference type="PANTHER" id="PTHR23501">
    <property type="entry name" value="MAJOR FACILITATOR SUPERFAMILY"/>
    <property type="match status" value="1"/>
</dbReference>
<evidence type="ECO:0000256" key="3">
    <source>
        <dbReference type="ARBA" id="ARBA00022989"/>
    </source>
</evidence>
<feature type="transmembrane region" description="Helical" evidence="5">
    <location>
        <begin position="94"/>
        <end position="114"/>
    </location>
</feature>
<dbReference type="PROSITE" id="PS50850">
    <property type="entry name" value="MFS"/>
    <property type="match status" value="1"/>
</dbReference>
<dbReference type="PANTHER" id="PTHR23501:SF154">
    <property type="entry name" value="MULTIDRUG-EFFLUX TRANSPORTER RV1634-RELATED"/>
    <property type="match status" value="1"/>
</dbReference>
<sequence>MPETLAHPRQAAASAETPAETPVAVPAKALVAGVLLALFLSAIDSTVVGALLPAIAHGFGHESLYPWLVSGFLLAGVLSVPFAGLAADRSGSRAAMTAALGWFAASSLAVALVTDMPSLIAARAAQGIGAGGVTALSYVLIGQAFDNAGRAKMQGLLSSVWGLAAVAGPLLGTAVQATVGWRWLFAANVPLAAVAVAVILKHGPGTRSENPGKGPDPVALTTFAAALSAFLLLLVGPTLHLRVWSYGALAAVLVAATAAHVRRLRAPGRTGMVPADFAVRPAQRNAGLVTIGAAVTLYASVTLLPLALTASGSAGSDTAGLLVAPGALGWVVGSALTARLLQQRSARTTAIGGTFLLALGSAVLALFPGTSVAGAAVAELLIGVGTGLVTSTALVHVQNAAPARLMGTHTSTVTLLRNLGAAIGVNLLATVQTTAARSLGGPHADTDAYRIAFAVLTALALLTALAAARLRQTRTAD</sequence>
<dbReference type="Proteomes" id="UP001142374">
    <property type="component" value="Unassembled WGS sequence"/>
</dbReference>
<proteinExistence type="predicted"/>
<dbReference type="GO" id="GO:0022857">
    <property type="term" value="F:transmembrane transporter activity"/>
    <property type="evidence" value="ECO:0007669"/>
    <property type="project" value="InterPro"/>
</dbReference>
<gene>
    <name evidence="7" type="ORF">NQU55_14410</name>
</gene>
<feature type="transmembrane region" description="Helical" evidence="5">
    <location>
        <begin position="448"/>
        <end position="468"/>
    </location>
</feature>
<evidence type="ECO:0000313" key="8">
    <source>
        <dbReference type="Proteomes" id="UP001142374"/>
    </source>
</evidence>
<keyword evidence="3 5" id="KW-1133">Transmembrane helix</keyword>
<dbReference type="GO" id="GO:0005886">
    <property type="term" value="C:plasma membrane"/>
    <property type="evidence" value="ECO:0007669"/>
    <property type="project" value="UniProtKB-SubCell"/>
</dbReference>
<evidence type="ECO:0000313" key="7">
    <source>
        <dbReference type="EMBL" id="MCQ8770951.1"/>
    </source>
</evidence>
<reference evidence="7" key="1">
    <citation type="submission" date="2022-06" db="EMBL/GenBank/DDBJ databases">
        <title>WGS of actinobacteria.</title>
        <authorList>
            <person name="Thawai C."/>
        </authorList>
    </citation>
    <scope>NUCLEOTIDE SEQUENCE</scope>
    <source>
        <strain evidence="7">AA8</strain>
    </source>
</reference>
<evidence type="ECO:0000256" key="5">
    <source>
        <dbReference type="SAM" id="Phobius"/>
    </source>
</evidence>
<feature type="transmembrane region" description="Helical" evidence="5">
    <location>
        <begin position="285"/>
        <end position="307"/>
    </location>
</feature>
<feature type="transmembrane region" description="Helical" evidence="5">
    <location>
        <begin position="415"/>
        <end position="436"/>
    </location>
</feature>
<keyword evidence="8" id="KW-1185">Reference proteome</keyword>
<evidence type="ECO:0000256" key="1">
    <source>
        <dbReference type="ARBA" id="ARBA00004651"/>
    </source>
</evidence>
<feature type="transmembrane region" description="Helical" evidence="5">
    <location>
        <begin position="373"/>
        <end position="395"/>
    </location>
</feature>
<feature type="transmembrane region" description="Helical" evidence="5">
    <location>
        <begin position="220"/>
        <end position="237"/>
    </location>
</feature>
<dbReference type="InterPro" id="IPR036259">
    <property type="entry name" value="MFS_trans_sf"/>
</dbReference>
<feature type="domain" description="Major facilitator superfamily (MFS) profile" evidence="6">
    <location>
        <begin position="30"/>
        <end position="475"/>
    </location>
</feature>
<feature type="transmembrane region" description="Helical" evidence="5">
    <location>
        <begin position="319"/>
        <end position="341"/>
    </location>
</feature>
<dbReference type="InterPro" id="IPR011701">
    <property type="entry name" value="MFS"/>
</dbReference>